<dbReference type="InterPro" id="IPR052895">
    <property type="entry name" value="HetReg/Transcr_Mod"/>
</dbReference>
<dbReference type="AlphaFoldDB" id="A0A8K0VVB2"/>
<dbReference type="EMBL" id="JAGMVJ010000015">
    <property type="protein sequence ID" value="KAH7080802.1"/>
    <property type="molecule type" value="Genomic_DNA"/>
</dbReference>
<reference evidence="2" key="1">
    <citation type="journal article" date="2021" name="Nat. Commun.">
        <title>Genetic determinants of endophytism in the Arabidopsis root mycobiome.</title>
        <authorList>
            <person name="Mesny F."/>
            <person name="Miyauchi S."/>
            <person name="Thiergart T."/>
            <person name="Pickel B."/>
            <person name="Atanasova L."/>
            <person name="Karlsson M."/>
            <person name="Huettel B."/>
            <person name="Barry K.W."/>
            <person name="Haridas S."/>
            <person name="Chen C."/>
            <person name="Bauer D."/>
            <person name="Andreopoulos W."/>
            <person name="Pangilinan J."/>
            <person name="LaButti K."/>
            <person name="Riley R."/>
            <person name="Lipzen A."/>
            <person name="Clum A."/>
            <person name="Drula E."/>
            <person name="Henrissat B."/>
            <person name="Kohler A."/>
            <person name="Grigoriev I.V."/>
            <person name="Martin F.M."/>
            <person name="Hacquard S."/>
        </authorList>
    </citation>
    <scope>NUCLEOTIDE SEQUENCE</scope>
    <source>
        <strain evidence="2">MPI-SDFR-AT-0120</strain>
    </source>
</reference>
<dbReference type="PANTHER" id="PTHR24148:SF73">
    <property type="entry name" value="HET DOMAIN PROTEIN (AFU_ORTHOLOGUE AFUA_8G01020)"/>
    <property type="match status" value="1"/>
</dbReference>
<accession>A0A8K0VVB2</accession>
<organism evidence="2 3">
    <name type="scientific">Paraphoma chrysanthemicola</name>
    <dbReference type="NCBI Taxonomy" id="798071"/>
    <lineage>
        <taxon>Eukaryota</taxon>
        <taxon>Fungi</taxon>
        <taxon>Dikarya</taxon>
        <taxon>Ascomycota</taxon>
        <taxon>Pezizomycotina</taxon>
        <taxon>Dothideomycetes</taxon>
        <taxon>Pleosporomycetidae</taxon>
        <taxon>Pleosporales</taxon>
        <taxon>Pleosporineae</taxon>
        <taxon>Phaeosphaeriaceae</taxon>
        <taxon>Paraphoma</taxon>
    </lineage>
</organism>
<comment type="caution">
    <text evidence="2">The sequence shown here is derived from an EMBL/GenBank/DDBJ whole genome shotgun (WGS) entry which is preliminary data.</text>
</comment>
<name>A0A8K0VVB2_9PLEO</name>
<feature type="domain" description="Heterokaryon incompatibility" evidence="1">
    <location>
        <begin position="75"/>
        <end position="167"/>
    </location>
</feature>
<evidence type="ECO:0000313" key="3">
    <source>
        <dbReference type="Proteomes" id="UP000813461"/>
    </source>
</evidence>
<evidence type="ECO:0000259" key="1">
    <source>
        <dbReference type="Pfam" id="PF06985"/>
    </source>
</evidence>
<protein>
    <submittedName>
        <fullName evidence="2">Heterokaryon incompatibility protein-domain-containing protein</fullName>
    </submittedName>
</protein>
<sequence>MAVSTAIASPSDSNLLRYKFTSPYKYSKLDQTNQHIRLLRVRPAADAPSFRQLGQKWDLPNCNMEIFKLDQAPPYIALSYVWGDKSSGTAGILLDGQKFEITTSLYIFLDLFRSDTFSQEVAYIWIDQICIDQSDLDERSYAVRFMSSVYSNAEYVVVWLGDDEETEKAAKAFYFTRLWIIQELLLARTVIINCRETWGLHLSSVQFHVQKYQDKIYSRIRNPSLFLLWDSVYNREGRHLAQCLQRYCQNDCQDPRDKVYALLGLVKAEEQVPIDYSKSVSEVYIDTLQILARRWWLQTPTDFDNIGRPAFIGVAVSLAKEMFTYASLPGLWALLRPVRSLPGFKWYIKVFQHLSEHEQRDARKSLKQS</sequence>
<dbReference type="InterPro" id="IPR010730">
    <property type="entry name" value="HET"/>
</dbReference>
<dbReference type="Pfam" id="PF06985">
    <property type="entry name" value="HET"/>
    <property type="match status" value="1"/>
</dbReference>
<dbReference type="OrthoDB" id="194358at2759"/>
<dbReference type="PANTHER" id="PTHR24148">
    <property type="entry name" value="ANKYRIN REPEAT DOMAIN-CONTAINING PROTEIN 39 HOMOLOG-RELATED"/>
    <property type="match status" value="1"/>
</dbReference>
<proteinExistence type="predicted"/>
<evidence type="ECO:0000313" key="2">
    <source>
        <dbReference type="EMBL" id="KAH7080802.1"/>
    </source>
</evidence>
<gene>
    <name evidence="2" type="ORF">FB567DRAFT_448936</name>
</gene>
<dbReference type="Proteomes" id="UP000813461">
    <property type="component" value="Unassembled WGS sequence"/>
</dbReference>
<keyword evidence="3" id="KW-1185">Reference proteome</keyword>